<organism evidence="1 2">
    <name type="scientific">Mycetohabitans rhizoxinica</name>
    <dbReference type="NCBI Taxonomy" id="412963"/>
    <lineage>
        <taxon>Bacteria</taxon>
        <taxon>Pseudomonadati</taxon>
        <taxon>Pseudomonadota</taxon>
        <taxon>Betaproteobacteria</taxon>
        <taxon>Burkholderiales</taxon>
        <taxon>Burkholderiaceae</taxon>
        <taxon>Mycetohabitans</taxon>
    </lineage>
</organism>
<evidence type="ECO:0000313" key="2">
    <source>
        <dbReference type="Proteomes" id="UP001493153"/>
    </source>
</evidence>
<keyword evidence="1" id="KW-0614">Plasmid</keyword>
<protein>
    <recommendedName>
        <fullName evidence="3">Transposase</fullName>
    </recommendedName>
</protein>
<geneLocation type="plasmid" evidence="1 2">
    <name>megaplasmid</name>
</geneLocation>
<gene>
    <name evidence="1" type="ORF">IHE29_01915</name>
</gene>
<evidence type="ECO:0008006" key="3">
    <source>
        <dbReference type="Google" id="ProtNLM"/>
    </source>
</evidence>
<name>A0ABZ2PT21_9BURK</name>
<accession>A0ABZ2PT21</accession>
<dbReference type="RefSeq" id="WP_013428715.1">
    <property type="nucleotide sequence ID" value="NZ_CP062175.1"/>
</dbReference>
<sequence length="144" mass="15705">MDFSFNACCPLPAWMFLEGNGRVQTMLRLLKGHGDEPCAATPQPPIMGIVDGLFKRGSCYATLLTDLQKRRLLDLLPPRGATTAANWLSRHCAVQFVSRGRAGAYAEGISRGDSHGHAKSRVELMLAHGTNFTQSVEKPFLACC</sequence>
<proteinExistence type="predicted"/>
<keyword evidence="2" id="KW-1185">Reference proteome</keyword>
<dbReference type="Proteomes" id="UP001493153">
    <property type="component" value="Plasmid megaplasmid"/>
</dbReference>
<reference evidence="1 2" key="1">
    <citation type="submission" date="2020-09" db="EMBL/GenBank/DDBJ databases">
        <title>Genome sequences of Mycetohabitans spp.</title>
        <authorList>
            <person name="Carter M.E."/>
            <person name="Carpenter S.C.D."/>
            <person name="Bogdanove A.J."/>
        </authorList>
    </citation>
    <scope>NUCLEOTIDE SEQUENCE [LARGE SCALE GENOMIC DNA]</scope>
    <source>
        <strain evidence="1 2">B12</strain>
        <plasmid evidence="1 2">megaplasmid</plasmid>
    </source>
</reference>
<evidence type="ECO:0000313" key="1">
    <source>
        <dbReference type="EMBL" id="WXK38103.1"/>
    </source>
</evidence>
<dbReference type="EMBL" id="CP062175">
    <property type="protein sequence ID" value="WXK38103.1"/>
    <property type="molecule type" value="Genomic_DNA"/>
</dbReference>